<dbReference type="RefSeq" id="WP_011768829.1">
    <property type="nucleotide sequence ID" value="NC_008709.1"/>
</dbReference>
<keyword evidence="2" id="KW-1185">Reference proteome</keyword>
<gene>
    <name evidence="1" type="ordered locus">Ping_0409</name>
</gene>
<dbReference type="AlphaFoldDB" id="A1SS05"/>
<dbReference type="EMBL" id="CP000510">
    <property type="protein sequence ID" value="ABM02270.1"/>
    <property type="molecule type" value="Genomic_DNA"/>
</dbReference>
<protein>
    <submittedName>
        <fullName evidence="1">Dipeptidase</fullName>
    </submittedName>
</protein>
<reference evidence="1 2" key="1">
    <citation type="submission" date="2007-01" db="EMBL/GenBank/DDBJ databases">
        <title>Complete sequence of Psychromonas ingrahamii 37.</title>
        <authorList>
            <consortium name="US DOE Joint Genome Institute"/>
            <person name="Copeland A."/>
            <person name="Lucas S."/>
            <person name="Lapidus A."/>
            <person name="Barry K."/>
            <person name="Detter J.C."/>
            <person name="Glavina del Rio T."/>
            <person name="Hammon N."/>
            <person name="Israni S."/>
            <person name="Dalin E."/>
            <person name="Tice H."/>
            <person name="Pitluck S."/>
            <person name="Thompson L.S."/>
            <person name="Brettin T."/>
            <person name="Bruce D."/>
            <person name="Han C."/>
            <person name="Tapia R."/>
            <person name="Schmutz J."/>
            <person name="Larimer F."/>
            <person name="Land M."/>
            <person name="Hauser L."/>
            <person name="Kyrpides N."/>
            <person name="Ivanova N."/>
            <person name="Staley J."/>
            <person name="Richardson P."/>
        </authorList>
    </citation>
    <scope>NUCLEOTIDE SEQUENCE [LARGE SCALE GENOMIC DNA]</scope>
    <source>
        <strain evidence="1 2">37</strain>
    </source>
</reference>
<dbReference type="HOGENOM" id="CLU_1069079_0_0_6"/>
<sequence length="260" mass="30181">MIDWYYSRNDIAADILERDKIIALIKTRLNATVPFLHQDLVNVCERRNITPVILSLFPEQSLTTIFTHKIWMMFKNDPQLINEFTGQQPNFRRRKLHQEIKNIDKSGNMPDIGLYDAYQLIKLSKIKITLILDRIDSAIFQKRKSVISLFSDLQNIRDNTLNAQIIFAVEEDVNSAFIKEKQVTTIELRSVEPDTLVNHALDTASQVSPHFKISKDEAMNFFLKSDSAENYIEKLQKMVLHQNSDFKKDSIQGDAYSPFN</sequence>
<accession>A1SS05</accession>
<dbReference type="Proteomes" id="UP000000639">
    <property type="component" value="Chromosome"/>
</dbReference>
<dbReference type="eggNOG" id="ENOG502ZXJ7">
    <property type="taxonomic scope" value="Bacteria"/>
</dbReference>
<name>A1SS05_PSYIN</name>
<evidence type="ECO:0000313" key="2">
    <source>
        <dbReference type="Proteomes" id="UP000000639"/>
    </source>
</evidence>
<dbReference type="KEGG" id="pin:Ping_0409"/>
<organism evidence="1 2">
    <name type="scientific">Psychromonas ingrahamii (strain DSM 17664 / CCUG 51855 / 37)</name>
    <dbReference type="NCBI Taxonomy" id="357804"/>
    <lineage>
        <taxon>Bacteria</taxon>
        <taxon>Pseudomonadati</taxon>
        <taxon>Pseudomonadota</taxon>
        <taxon>Gammaproteobacteria</taxon>
        <taxon>Alteromonadales</taxon>
        <taxon>Psychromonadaceae</taxon>
        <taxon>Psychromonas</taxon>
    </lineage>
</organism>
<proteinExistence type="predicted"/>
<evidence type="ECO:0000313" key="1">
    <source>
        <dbReference type="EMBL" id="ABM02270.1"/>
    </source>
</evidence>